<evidence type="ECO:0000313" key="4">
    <source>
        <dbReference type="Proteomes" id="UP000321562"/>
    </source>
</evidence>
<dbReference type="Pfam" id="PF07995">
    <property type="entry name" value="GSDH"/>
    <property type="match status" value="1"/>
</dbReference>
<dbReference type="InterPro" id="IPR011041">
    <property type="entry name" value="Quinoprot_gluc/sorb_DH_b-prop"/>
</dbReference>
<dbReference type="AlphaFoldDB" id="A0A5C6S274"/>
<dbReference type="PANTHER" id="PTHR19328:SF75">
    <property type="entry name" value="ALDOSE SUGAR DEHYDROGENASE YLII"/>
    <property type="match status" value="1"/>
</dbReference>
<dbReference type="Proteomes" id="UP000321562">
    <property type="component" value="Unassembled WGS sequence"/>
</dbReference>
<dbReference type="OrthoDB" id="9770043at2"/>
<feature type="chain" id="PRO_5022922539" evidence="1">
    <location>
        <begin position="21"/>
        <end position="393"/>
    </location>
</feature>
<dbReference type="RefSeq" id="WP_147098496.1">
    <property type="nucleotide sequence ID" value="NZ_JBHUFH010000012.1"/>
</dbReference>
<dbReference type="EMBL" id="VOPL01000004">
    <property type="protein sequence ID" value="TXB68572.1"/>
    <property type="molecule type" value="Genomic_DNA"/>
</dbReference>
<keyword evidence="4" id="KW-1185">Reference proteome</keyword>
<organism evidence="3 4">
    <name type="scientific">Paracoccus aurantiacus</name>
    <dbReference type="NCBI Taxonomy" id="2599412"/>
    <lineage>
        <taxon>Bacteria</taxon>
        <taxon>Pseudomonadati</taxon>
        <taxon>Pseudomonadota</taxon>
        <taxon>Alphaproteobacteria</taxon>
        <taxon>Rhodobacterales</taxon>
        <taxon>Paracoccaceae</taxon>
        <taxon>Paracoccus</taxon>
    </lineage>
</organism>
<dbReference type="SUPFAM" id="SSF50952">
    <property type="entry name" value="Soluble quinoprotein glucose dehydrogenase"/>
    <property type="match status" value="1"/>
</dbReference>
<protein>
    <submittedName>
        <fullName evidence="3">PQQ-dependent sugar dehydrogenase</fullName>
    </submittedName>
</protein>
<accession>A0A5C6S274</accession>
<sequence length="393" mass="41736">MKRLLSTSAAAILAATALQAEPVAQGAPNTDYQPASPDQTRAEAMQSGVTLKVEPVVEGLAHPWAVELLPDGSALITERPGRLKLYKDGAVTEISGLPEVSADGQGGLLDVALAPDFESSRTIFLSYAEPREGGNGTAVARATLAEDGASLGDVQVIFQQQPTYDGDKHFGSRIVPNDDGTLFVTLGERSDVPIRDTAQEMSHHLGKLVRISANGEVPADNPFVGQDGVMPEIYASGLRNVQAAALDADGALWTIEHGPKGGDELNHVEAGKNYGWPVISYGVNYDGSPVNEGITAQDGMEQPVYYWDPVIAPSGADFYEGELFGDWQGDLLVGAMRPPALVRLHLEGGRVTGEERLDPGIGRIRDVKVASDGTIWVVTDEDRGGLYRLSPEG</sequence>
<keyword evidence="1" id="KW-0732">Signal</keyword>
<evidence type="ECO:0000259" key="2">
    <source>
        <dbReference type="Pfam" id="PF07995"/>
    </source>
</evidence>
<dbReference type="Gene3D" id="2.120.10.30">
    <property type="entry name" value="TolB, C-terminal domain"/>
    <property type="match status" value="1"/>
</dbReference>
<dbReference type="InterPro" id="IPR011042">
    <property type="entry name" value="6-blade_b-propeller_TolB-like"/>
</dbReference>
<evidence type="ECO:0000313" key="3">
    <source>
        <dbReference type="EMBL" id="TXB68572.1"/>
    </source>
</evidence>
<feature type="domain" description="Glucose/Sorbosone dehydrogenase" evidence="2">
    <location>
        <begin position="60"/>
        <end position="388"/>
    </location>
</feature>
<comment type="caution">
    <text evidence="3">The sequence shown here is derived from an EMBL/GenBank/DDBJ whole genome shotgun (WGS) entry which is preliminary data.</text>
</comment>
<evidence type="ECO:0000256" key="1">
    <source>
        <dbReference type="SAM" id="SignalP"/>
    </source>
</evidence>
<dbReference type="InterPro" id="IPR012938">
    <property type="entry name" value="Glc/Sorbosone_DH"/>
</dbReference>
<reference evidence="3 4" key="1">
    <citation type="submission" date="2019-08" db="EMBL/GenBank/DDBJ databases">
        <authorList>
            <person name="Ye J."/>
        </authorList>
    </citation>
    <scope>NUCLEOTIDE SEQUENCE [LARGE SCALE GENOMIC DNA]</scope>
    <source>
        <strain evidence="3 4">TK008</strain>
    </source>
</reference>
<name>A0A5C6S274_9RHOB</name>
<gene>
    <name evidence="3" type="ORF">FQV27_11330</name>
</gene>
<feature type="signal peptide" evidence="1">
    <location>
        <begin position="1"/>
        <end position="20"/>
    </location>
</feature>
<dbReference type="PANTHER" id="PTHR19328">
    <property type="entry name" value="HEDGEHOG-INTERACTING PROTEIN"/>
    <property type="match status" value="1"/>
</dbReference>
<proteinExistence type="predicted"/>